<feature type="modified residue" description="4-aspartylphosphate" evidence="4">
    <location>
        <position position="55"/>
    </location>
</feature>
<dbReference type="PROSITE" id="PS00041">
    <property type="entry name" value="HTH_ARAC_FAMILY_1"/>
    <property type="match status" value="1"/>
</dbReference>
<dbReference type="PANTHER" id="PTHR43280:SF2">
    <property type="entry name" value="HTH-TYPE TRANSCRIPTIONAL REGULATOR EXSA"/>
    <property type="match status" value="1"/>
</dbReference>
<feature type="domain" description="HTH araC/xylS-type" evidence="5">
    <location>
        <begin position="436"/>
        <end position="533"/>
    </location>
</feature>
<dbReference type="InterPro" id="IPR018060">
    <property type="entry name" value="HTH_AraC"/>
</dbReference>
<dbReference type="Pfam" id="PF12833">
    <property type="entry name" value="HTH_18"/>
    <property type="match status" value="1"/>
</dbReference>
<sequence>MYNVMLVDDDFPVLELLSEAIDWERLGLRLVGAHENGLNAWEQAQRQMPDILITDIGMPRMDGLELIARIRERKANVRMAILSCHSEFQYAQQAMRLNVQDYLLKDALNPAELERLLAQFKSSLDQERQSSWQQSQMQQLVQGTKELQIEKWVRNLIQQPLLSPEQMKHEAQALGLLREGEACLPAVGFIENYRQAKLRFQSDQTLRFAVLNVIEEVLQSAPVQGLKVGYDVKETFLLFTYKPSLKTNIYDQAAQSLKAVQAALNSALKLQMSFIMEESSASLEQLKQRLASLKDSAHQRFYLKEGSVVKRQAPVKRSGDLFSYYDQASGDFREVLLSKQPEAIDAVVEQWAGVVQSDEFAPEAVKDWVLKLLLDLRLKLQSLQLLRPGLSAETLHKEIVNIDSLAQLKLWLAEHMKALVTLAGKGAGTTVRSEVMEACQYVSLHLDRRISLEEVAESLHLNPSYFSRLFKKETGESFIEYVTRMKMERAKELLDQTGHSVGRICEELGYDNQSYFIKIFKAHTGVTPAEYRG</sequence>
<dbReference type="EMBL" id="JBHLWN010000093">
    <property type="protein sequence ID" value="MFC0215397.1"/>
    <property type="molecule type" value="Genomic_DNA"/>
</dbReference>
<dbReference type="SUPFAM" id="SSF52172">
    <property type="entry name" value="CheY-like"/>
    <property type="match status" value="1"/>
</dbReference>
<dbReference type="RefSeq" id="WP_377472847.1">
    <property type="nucleotide sequence ID" value="NZ_JBHLWN010000093.1"/>
</dbReference>
<evidence type="ECO:0000256" key="4">
    <source>
        <dbReference type="PROSITE-ProRule" id="PRU00169"/>
    </source>
</evidence>
<gene>
    <name evidence="7" type="ORF">ACFFK0_23670</name>
</gene>
<dbReference type="InterPro" id="IPR018062">
    <property type="entry name" value="HTH_AraC-typ_CS"/>
</dbReference>
<comment type="caution">
    <text evidence="7">The sequence shown here is derived from an EMBL/GenBank/DDBJ whole genome shotgun (WGS) entry which is preliminary data.</text>
</comment>
<keyword evidence="4" id="KW-0597">Phosphoprotein</keyword>
<reference evidence="7 8" key="1">
    <citation type="submission" date="2024-09" db="EMBL/GenBank/DDBJ databases">
        <authorList>
            <person name="Sun Q."/>
            <person name="Mori K."/>
        </authorList>
    </citation>
    <scope>NUCLEOTIDE SEQUENCE [LARGE SCALE GENOMIC DNA]</scope>
    <source>
        <strain evidence="7 8">CCM 7759</strain>
    </source>
</reference>
<dbReference type="Pfam" id="PF00072">
    <property type="entry name" value="Response_reg"/>
    <property type="match status" value="1"/>
</dbReference>
<dbReference type="SUPFAM" id="SSF46689">
    <property type="entry name" value="Homeodomain-like"/>
    <property type="match status" value="2"/>
</dbReference>
<dbReference type="Proteomes" id="UP001589776">
    <property type="component" value="Unassembled WGS sequence"/>
</dbReference>
<dbReference type="InterPro" id="IPR020449">
    <property type="entry name" value="Tscrpt_reg_AraC-type_HTH"/>
</dbReference>
<dbReference type="SMART" id="SM00342">
    <property type="entry name" value="HTH_ARAC"/>
    <property type="match status" value="1"/>
</dbReference>
<dbReference type="InterPro" id="IPR011006">
    <property type="entry name" value="CheY-like_superfamily"/>
</dbReference>
<keyword evidence="1" id="KW-0805">Transcription regulation</keyword>
<evidence type="ECO:0000256" key="2">
    <source>
        <dbReference type="ARBA" id="ARBA00023125"/>
    </source>
</evidence>
<dbReference type="PROSITE" id="PS01124">
    <property type="entry name" value="HTH_ARAC_FAMILY_2"/>
    <property type="match status" value="1"/>
</dbReference>
<evidence type="ECO:0000256" key="1">
    <source>
        <dbReference type="ARBA" id="ARBA00023015"/>
    </source>
</evidence>
<keyword evidence="3" id="KW-0804">Transcription</keyword>
<organism evidence="7 8">
    <name type="scientific">Paenibacillus chartarius</name>
    <dbReference type="NCBI Taxonomy" id="747481"/>
    <lineage>
        <taxon>Bacteria</taxon>
        <taxon>Bacillati</taxon>
        <taxon>Bacillota</taxon>
        <taxon>Bacilli</taxon>
        <taxon>Bacillales</taxon>
        <taxon>Paenibacillaceae</taxon>
        <taxon>Paenibacillus</taxon>
    </lineage>
</organism>
<keyword evidence="2" id="KW-0238">DNA-binding</keyword>
<keyword evidence="8" id="KW-1185">Reference proteome</keyword>
<protein>
    <submittedName>
        <fullName evidence="7">Helix-turn-helix domain-containing protein</fullName>
    </submittedName>
</protein>
<proteinExistence type="predicted"/>
<dbReference type="CDD" id="cd17536">
    <property type="entry name" value="REC_YesN-like"/>
    <property type="match status" value="1"/>
</dbReference>
<accession>A0ABV6DS26</accession>
<name>A0ABV6DS26_9BACL</name>
<dbReference type="PROSITE" id="PS50110">
    <property type="entry name" value="RESPONSE_REGULATORY"/>
    <property type="match status" value="1"/>
</dbReference>
<dbReference type="InterPro" id="IPR001789">
    <property type="entry name" value="Sig_transdc_resp-reg_receiver"/>
</dbReference>
<dbReference type="Gene3D" id="1.10.10.60">
    <property type="entry name" value="Homeodomain-like"/>
    <property type="match status" value="2"/>
</dbReference>
<dbReference type="SMART" id="SM00448">
    <property type="entry name" value="REC"/>
    <property type="match status" value="1"/>
</dbReference>
<evidence type="ECO:0000313" key="7">
    <source>
        <dbReference type="EMBL" id="MFC0215397.1"/>
    </source>
</evidence>
<evidence type="ECO:0000259" key="6">
    <source>
        <dbReference type="PROSITE" id="PS50110"/>
    </source>
</evidence>
<evidence type="ECO:0000313" key="8">
    <source>
        <dbReference type="Proteomes" id="UP001589776"/>
    </source>
</evidence>
<dbReference type="InterPro" id="IPR009057">
    <property type="entry name" value="Homeodomain-like_sf"/>
</dbReference>
<evidence type="ECO:0000256" key="3">
    <source>
        <dbReference type="ARBA" id="ARBA00023163"/>
    </source>
</evidence>
<dbReference type="Gene3D" id="3.40.50.2300">
    <property type="match status" value="1"/>
</dbReference>
<feature type="domain" description="Response regulatory" evidence="6">
    <location>
        <begin position="3"/>
        <end position="120"/>
    </location>
</feature>
<dbReference type="PANTHER" id="PTHR43280">
    <property type="entry name" value="ARAC-FAMILY TRANSCRIPTIONAL REGULATOR"/>
    <property type="match status" value="1"/>
</dbReference>
<dbReference type="PRINTS" id="PR00032">
    <property type="entry name" value="HTHARAC"/>
</dbReference>
<evidence type="ECO:0000259" key="5">
    <source>
        <dbReference type="PROSITE" id="PS01124"/>
    </source>
</evidence>